<feature type="domain" description="Type II secretion system protein GspB C-terminal" evidence="2">
    <location>
        <begin position="167"/>
        <end position="226"/>
    </location>
</feature>
<evidence type="ECO:0000256" key="1">
    <source>
        <dbReference type="SAM" id="Phobius"/>
    </source>
</evidence>
<dbReference type="InterPro" id="IPR032389">
    <property type="entry name" value="GspB_C"/>
</dbReference>
<dbReference type="GO" id="GO:0015627">
    <property type="term" value="C:type II protein secretion system complex"/>
    <property type="evidence" value="ECO:0007669"/>
    <property type="project" value="InterPro"/>
</dbReference>
<reference evidence="3 4" key="1">
    <citation type="submission" date="2017-11" db="EMBL/GenBank/DDBJ databases">
        <title>Draft genome sequence of environmental isolate Aeromonas cavernicola sp. nov. MDC 2508.</title>
        <authorList>
            <person name="Colston S.M."/>
            <person name="Navarro A."/>
            <person name="Martinez-Murcia A.J."/>
            <person name="Graf J."/>
        </authorList>
    </citation>
    <scope>NUCLEOTIDE SEQUENCE [LARGE SCALE GENOMIC DNA]</scope>
    <source>
        <strain evidence="3 4">MDC 2508</strain>
    </source>
</reference>
<dbReference type="OrthoDB" id="5432325at2"/>
<gene>
    <name evidence="3" type="ORF">CUC53_14520</name>
</gene>
<dbReference type="EMBL" id="PGGC01000137">
    <property type="protein sequence ID" value="PJG58073.1"/>
    <property type="molecule type" value="Genomic_DNA"/>
</dbReference>
<dbReference type="AlphaFoldDB" id="A0A2H9U219"/>
<keyword evidence="1" id="KW-1133">Transmembrane helix</keyword>
<protein>
    <submittedName>
        <fullName evidence="3">General secretion pathway protein GspB</fullName>
    </submittedName>
</protein>
<dbReference type="Proteomes" id="UP000235861">
    <property type="component" value="Unassembled WGS sequence"/>
</dbReference>
<name>A0A2H9U219_9GAMM</name>
<dbReference type="Pfam" id="PF16537">
    <property type="entry name" value="T2SSB"/>
    <property type="match status" value="1"/>
</dbReference>
<keyword evidence="1" id="KW-0472">Membrane</keyword>
<accession>A0A2H9U219</accession>
<keyword evidence="4" id="KW-1185">Reference proteome</keyword>
<comment type="caution">
    <text evidence="3">The sequence shown here is derived from an EMBL/GenBank/DDBJ whole genome shotgun (WGS) entry which is preliminary data.</text>
</comment>
<dbReference type="NCBIfam" id="NF037978">
    <property type="entry name" value="T2SS_GspB"/>
    <property type="match status" value="1"/>
</dbReference>
<evidence type="ECO:0000313" key="4">
    <source>
        <dbReference type="Proteomes" id="UP000235861"/>
    </source>
</evidence>
<evidence type="ECO:0000313" key="3">
    <source>
        <dbReference type="EMBL" id="PJG58073.1"/>
    </source>
</evidence>
<keyword evidence="1" id="KW-0812">Transmembrane</keyword>
<proteinExistence type="predicted"/>
<sequence>MSTLLNALRRAQQPTSSPYIPAMGLAMARDEERPARRWSLLLAPLALVLGGAANYGWHLLHLRPIEETVEVKEVVSSPFMRVEPKVMITRPLPPPLPAPVIQPRIVAQSSGIDSPPQSGLSLADQLLRALNETPLQDSVMPAPPATQAATAQPVALGAAPLAIQQQVPALSYGSHVFSSNASKRAVMLNGREFKEGSEVLPGVRLSTIAQDHIVLQIAGQQVSLRALQDWPG</sequence>
<evidence type="ECO:0000259" key="2">
    <source>
        <dbReference type="Pfam" id="PF16537"/>
    </source>
</evidence>
<dbReference type="RefSeq" id="WP_100294816.1">
    <property type="nucleotide sequence ID" value="NZ_PGGC01000137.1"/>
</dbReference>
<feature type="transmembrane region" description="Helical" evidence="1">
    <location>
        <begin position="38"/>
        <end position="57"/>
    </location>
</feature>
<organism evidence="3 4">
    <name type="scientific">Aeromonas cavernicola</name>
    <dbReference type="NCBI Taxonomy" id="1006623"/>
    <lineage>
        <taxon>Bacteria</taxon>
        <taxon>Pseudomonadati</taxon>
        <taxon>Pseudomonadota</taxon>
        <taxon>Gammaproteobacteria</taxon>
        <taxon>Aeromonadales</taxon>
        <taxon>Aeromonadaceae</taxon>
        <taxon>Aeromonas</taxon>
    </lineage>
</organism>